<evidence type="ECO:0008006" key="3">
    <source>
        <dbReference type="Google" id="ProtNLM"/>
    </source>
</evidence>
<dbReference type="SUPFAM" id="SSF117987">
    <property type="entry name" value="CRISPR-associated protein"/>
    <property type="match status" value="2"/>
</dbReference>
<proteinExistence type="predicted"/>
<protein>
    <recommendedName>
        <fullName evidence="3">Type I-E CRISPR-associated protein Cas6/Cse3/CasE</fullName>
    </recommendedName>
</protein>
<dbReference type="SMART" id="SM01101">
    <property type="entry name" value="CRISPR_assoc"/>
    <property type="match status" value="1"/>
</dbReference>
<keyword evidence="2" id="KW-1185">Reference proteome</keyword>
<dbReference type="Pfam" id="PF08798">
    <property type="entry name" value="CRISPR_assoc"/>
    <property type="match status" value="1"/>
</dbReference>
<dbReference type="CDD" id="cd09727">
    <property type="entry name" value="Cas6_I-E"/>
    <property type="match status" value="1"/>
</dbReference>
<dbReference type="InterPro" id="IPR010179">
    <property type="entry name" value="CRISPR-assoc_prot_Cse3"/>
</dbReference>
<dbReference type="Proteomes" id="UP001499990">
    <property type="component" value="Unassembled WGS sequence"/>
</dbReference>
<comment type="caution">
    <text evidence="1">The sequence shown here is derived from an EMBL/GenBank/DDBJ whole genome shotgun (WGS) entry which is preliminary data.</text>
</comment>
<name>A0ABP6SNG6_9ACTN</name>
<reference evidence="2" key="1">
    <citation type="journal article" date="2019" name="Int. J. Syst. Evol. Microbiol.">
        <title>The Global Catalogue of Microorganisms (GCM) 10K type strain sequencing project: providing services to taxonomists for standard genome sequencing and annotation.</title>
        <authorList>
            <consortium name="The Broad Institute Genomics Platform"/>
            <consortium name="The Broad Institute Genome Sequencing Center for Infectious Disease"/>
            <person name="Wu L."/>
            <person name="Ma J."/>
        </authorList>
    </citation>
    <scope>NUCLEOTIDE SEQUENCE [LARGE SCALE GENOMIC DNA]</scope>
    <source>
        <strain evidence="2">JCM 9651</strain>
    </source>
</reference>
<dbReference type="RefSeq" id="WP_345045504.1">
    <property type="nucleotide sequence ID" value="NZ_BAAAYL010000003.1"/>
</dbReference>
<dbReference type="EMBL" id="BAAAYL010000003">
    <property type="protein sequence ID" value="GAA3380956.1"/>
    <property type="molecule type" value="Genomic_DNA"/>
</dbReference>
<gene>
    <name evidence="1" type="ORF">GCM10020367_70310</name>
</gene>
<evidence type="ECO:0000313" key="2">
    <source>
        <dbReference type="Proteomes" id="UP001499990"/>
    </source>
</evidence>
<accession>A0ABP6SNG6</accession>
<organism evidence="1 2">
    <name type="scientific">Streptomyces sannanensis</name>
    <dbReference type="NCBI Taxonomy" id="285536"/>
    <lineage>
        <taxon>Bacteria</taxon>
        <taxon>Bacillati</taxon>
        <taxon>Actinomycetota</taxon>
        <taxon>Actinomycetes</taxon>
        <taxon>Kitasatosporales</taxon>
        <taxon>Streptomycetaceae</taxon>
        <taxon>Streptomyces</taxon>
    </lineage>
</organism>
<sequence>MTTTTEPATRTAWLTRLRIDTRNRHALDVLDDGDRLHDALMRLLPDQLGATARATGGLLFRIDETPAGIQVLAQTRTEPRLDRLPTGFTQPVSKDMTRFLAALRPGVPVAYRIAANPVRQVGKNDRDRRHRKACETARAQGRPVPKTPPPSRIPLTGQAAEDWWLARATANGLDVGTILRGPATALHTHRDGRHPRRSNPGRHRIALTVFEGDAVITDVDKVRDAILTGIGRGRAYGAGLLSIALT</sequence>
<dbReference type="Gene3D" id="3.30.70.1210">
    <property type="entry name" value="Crispr-associated protein, domain 2"/>
    <property type="match status" value="1"/>
</dbReference>
<dbReference type="Gene3D" id="3.30.70.1200">
    <property type="entry name" value="Crispr-associated protein, domain 1"/>
    <property type="match status" value="1"/>
</dbReference>
<evidence type="ECO:0000313" key="1">
    <source>
        <dbReference type="EMBL" id="GAA3380956.1"/>
    </source>
</evidence>